<keyword evidence="3" id="KW-1185">Reference proteome</keyword>
<evidence type="ECO:0000313" key="3">
    <source>
        <dbReference type="Proteomes" id="UP000020766"/>
    </source>
</evidence>
<organism evidence="2 3">
    <name type="scientific">Comamonas aquatica DA1877</name>
    <dbReference type="NCBI Taxonomy" id="1457173"/>
    <lineage>
        <taxon>Bacteria</taxon>
        <taxon>Pseudomonadati</taxon>
        <taxon>Pseudomonadota</taxon>
        <taxon>Betaproteobacteria</taxon>
        <taxon>Burkholderiales</taxon>
        <taxon>Comamonadaceae</taxon>
        <taxon>Comamonas</taxon>
    </lineage>
</organism>
<feature type="region of interest" description="Disordered" evidence="1">
    <location>
        <begin position="305"/>
        <end position="325"/>
    </location>
</feature>
<sequence>MRFNNDFSQQYIEADVDHAAIAAWVCQLNKKMKDTRQDLEEYLDEENFDRDSFDQGLEQDLNALVQNCPVDDPFSLGQGPNSNPYLKCFIASLEQEVVRQDVGHFQQVQASLLLQTVRESLEGKDFCDELENLKRNERATSKSLLQYILDLKAAYSKLMIIRLDLYTEEDSEGAPQSWGRLKKYVEDRYMSSYVGYAVKFEYGEKRGVHMHTLLFFNGSVVRKDVTMAKAIGEYWNASVTNGKGTYSNCNTPEHLRNMSYPAVGTFQQFDERTRKGLECIAKYLTEQDLAVRFAVPGLSRTLRKGTIRQEQRSRIEKRRRMSEKA</sequence>
<name>A0A014Q931_9BURK</name>
<accession>A0A014Q931</accession>
<evidence type="ECO:0000313" key="2">
    <source>
        <dbReference type="EMBL" id="EXU79677.1"/>
    </source>
</evidence>
<reference evidence="2 3" key="1">
    <citation type="submission" date="2014-01" db="EMBL/GenBank/DDBJ databases">
        <title>Interspecies Systems Biology Uncovers Metabolites Affecting C. elegans Gene Expression and Life History Traits.</title>
        <authorList>
            <person name="Watson E."/>
            <person name="Macneil L.T."/>
            <person name="Ritter A.D."/>
            <person name="Yilmaz L.S."/>
            <person name="Rosebrock A.P."/>
            <person name="Caudy A.A."/>
            <person name="Walhout A.J."/>
        </authorList>
    </citation>
    <scope>NUCLEOTIDE SEQUENCE [LARGE SCALE GENOMIC DNA]</scope>
    <source>
        <strain evidence="2 3">DA1877</strain>
    </source>
</reference>
<evidence type="ECO:0008006" key="4">
    <source>
        <dbReference type="Google" id="ProtNLM"/>
    </source>
</evidence>
<comment type="caution">
    <text evidence="2">The sequence shown here is derived from an EMBL/GenBank/DDBJ whole genome shotgun (WGS) entry which is preliminary data.</text>
</comment>
<dbReference type="Proteomes" id="UP000020766">
    <property type="component" value="Unassembled WGS sequence"/>
</dbReference>
<evidence type="ECO:0000256" key="1">
    <source>
        <dbReference type="SAM" id="MobiDB-lite"/>
    </source>
</evidence>
<dbReference type="EMBL" id="JBOK01000014">
    <property type="protein sequence ID" value="EXU79677.1"/>
    <property type="molecule type" value="Genomic_DNA"/>
</dbReference>
<feature type="compositionally biased region" description="Basic residues" evidence="1">
    <location>
        <begin position="315"/>
        <end position="325"/>
    </location>
</feature>
<gene>
    <name evidence="2" type="ORF">AX13_04235</name>
</gene>
<dbReference type="RefSeq" id="WP_043384778.1">
    <property type="nucleotide sequence ID" value="NZ_JBOK01000014.1"/>
</dbReference>
<dbReference type="AlphaFoldDB" id="A0A014Q931"/>
<proteinExistence type="predicted"/>
<protein>
    <recommendedName>
        <fullName evidence="4">Inovirus Gp2 family protein</fullName>
    </recommendedName>
</protein>